<keyword evidence="7 12" id="KW-0406">Ion transport</keyword>
<organism evidence="13 14">
    <name type="scientific">Aquisalinus flavus</name>
    <dbReference type="NCBI Taxonomy" id="1526572"/>
    <lineage>
        <taxon>Bacteria</taxon>
        <taxon>Pseudomonadati</taxon>
        <taxon>Pseudomonadota</taxon>
        <taxon>Alphaproteobacteria</taxon>
        <taxon>Parvularculales</taxon>
        <taxon>Parvularculaceae</taxon>
        <taxon>Aquisalinus</taxon>
    </lineage>
</organism>
<dbReference type="Pfam" id="PF02537">
    <property type="entry name" value="CRCB"/>
    <property type="match status" value="1"/>
</dbReference>
<feature type="transmembrane region" description="Helical" evidence="12">
    <location>
        <begin position="36"/>
        <end position="59"/>
    </location>
</feature>
<name>A0A8J2V5R8_9PROT</name>
<feature type="transmembrane region" description="Helical" evidence="12">
    <location>
        <begin position="100"/>
        <end position="123"/>
    </location>
</feature>
<keyword evidence="14" id="KW-1185">Reference proteome</keyword>
<keyword evidence="9 12" id="KW-0407">Ion channel</keyword>
<accession>A0A8J2V5R8</accession>
<feature type="binding site" evidence="12">
    <location>
        <position position="78"/>
    </location>
    <ligand>
        <name>Na(+)</name>
        <dbReference type="ChEBI" id="CHEBI:29101"/>
        <note>structural</note>
    </ligand>
</feature>
<keyword evidence="2 12" id="KW-1003">Cell membrane</keyword>
<evidence type="ECO:0000256" key="11">
    <source>
        <dbReference type="ARBA" id="ARBA00035585"/>
    </source>
</evidence>
<evidence type="ECO:0000256" key="2">
    <source>
        <dbReference type="ARBA" id="ARBA00022475"/>
    </source>
</evidence>
<reference evidence="13" key="1">
    <citation type="journal article" date="2014" name="Int. J. Syst. Evol. Microbiol.">
        <title>Complete genome sequence of Corynebacterium casei LMG S-19264T (=DSM 44701T), isolated from a smear-ripened cheese.</title>
        <authorList>
            <consortium name="US DOE Joint Genome Institute (JGI-PGF)"/>
            <person name="Walter F."/>
            <person name="Albersmeier A."/>
            <person name="Kalinowski J."/>
            <person name="Ruckert C."/>
        </authorList>
    </citation>
    <scope>NUCLEOTIDE SEQUENCE</scope>
    <source>
        <strain evidence="13">CGMCC 1.12921</strain>
    </source>
</reference>
<keyword evidence="3" id="KW-0997">Cell inner membrane</keyword>
<dbReference type="PANTHER" id="PTHR28259:SF1">
    <property type="entry name" value="FLUORIDE EXPORT PROTEIN 1-RELATED"/>
    <property type="match status" value="1"/>
</dbReference>
<dbReference type="AlphaFoldDB" id="A0A8J2V5R8"/>
<evidence type="ECO:0000313" key="14">
    <source>
        <dbReference type="Proteomes" id="UP000613582"/>
    </source>
</evidence>
<comment type="caution">
    <text evidence="13">The sequence shown here is derived from an EMBL/GenBank/DDBJ whole genome shotgun (WGS) entry which is preliminary data.</text>
</comment>
<evidence type="ECO:0000256" key="12">
    <source>
        <dbReference type="HAMAP-Rule" id="MF_00454"/>
    </source>
</evidence>
<keyword evidence="6 12" id="KW-0915">Sodium</keyword>
<sequence length="133" mass="13832">MQGYMIWLVIAAGGAIGAMARHGVGQLAMRLMGPNFPWGTLTVNVLGSLAMGLVIAWLVAREPAGQGVRAFLAIGLLGAFTTFSTFALDAITLYERKAMLTAGVYIGASVILSIVALFAGLAAGRSLFERALS</sequence>
<gene>
    <name evidence="12 13" type="primary">crcB</name>
    <name evidence="12" type="synonym">fluC</name>
    <name evidence="13" type="ORF">GCM10011342_12880</name>
</gene>
<keyword evidence="8 12" id="KW-0472">Membrane</keyword>
<feature type="transmembrane region" description="Helical" evidence="12">
    <location>
        <begin position="71"/>
        <end position="94"/>
    </location>
</feature>
<evidence type="ECO:0000256" key="3">
    <source>
        <dbReference type="ARBA" id="ARBA00022519"/>
    </source>
</evidence>
<evidence type="ECO:0000256" key="9">
    <source>
        <dbReference type="ARBA" id="ARBA00023303"/>
    </source>
</evidence>
<evidence type="ECO:0000256" key="10">
    <source>
        <dbReference type="ARBA" id="ARBA00035120"/>
    </source>
</evidence>
<keyword evidence="4 12" id="KW-0812">Transmembrane</keyword>
<proteinExistence type="inferred from homology"/>
<dbReference type="GO" id="GO:0046872">
    <property type="term" value="F:metal ion binding"/>
    <property type="evidence" value="ECO:0007669"/>
    <property type="project" value="UniProtKB-KW"/>
</dbReference>
<evidence type="ECO:0000256" key="8">
    <source>
        <dbReference type="ARBA" id="ARBA00023136"/>
    </source>
</evidence>
<dbReference type="EMBL" id="BMGH01000001">
    <property type="protein sequence ID" value="GGD05358.1"/>
    <property type="molecule type" value="Genomic_DNA"/>
</dbReference>
<keyword evidence="12" id="KW-0813">Transport</keyword>
<comment type="function">
    <text evidence="12">Fluoride-specific ion channel. Important for reducing fluoride concentration in the cell, thus reducing its toxicity.</text>
</comment>
<comment type="subcellular location">
    <subcellularLocation>
        <location evidence="1 12">Cell membrane</location>
        <topology evidence="1 12">Multi-pass membrane protein</topology>
    </subcellularLocation>
</comment>
<evidence type="ECO:0000256" key="5">
    <source>
        <dbReference type="ARBA" id="ARBA00022989"/>
    </source>
</evidence>
<keyword evidence="12" id="KW-0479">Metal-binding</keyword>
<evidence type="ECO:0000313" key="13">
    <source>
        <dbReference type="EMBL" id="GGD05358.1"/>
    </source>
</evidence>
<protein>
    <recommendedName>
        <fullName evidence="12">Fluoride-specific ion channel FluC</fullName>
    </recommendedName>
</protein>
<dbReference type="NCBIfam" id="NF010791">
    <property type="entry name" value="PRK14195.1"/>
    <property type="match status" value="1"/>
</dbReference>
<dbReference type="HAMAP" id="MF_00454">
    <property type="entry name" value="FluC"/>
    <property type="match status" value="1"/>
</dbReference>
<evidence type="ECO:0000256" key="4">
    <source>
        <dbReference type="ARBA" id="ARBA00022692"/>
    </source>
</evidence>
<dbReference type="RefSeq" id="WP_206711371.1">
    <property type="nucleotide sequence ID" value="NZ_BMGH01000001.1"/>
</dbReference>
<dbReference type="Proteomes" id="UP000613582">
    <property type="component" value="Unassembled WGS sequence"/>
</dbReference>
<dbReference type="PANTHER" id="PTHR28259">
    <property type="entry name" value="FLUORIDE EXPORT PROTEIN 1-RELATED"/>
    <property type="match status" value="1"/>
</dbReference>
<reference evidence="13" key="2">
    <citation type="submission" date="2020-09" db="EMBL/GenBank/DDBJ databases">
        <authorList>
            <person name="Sun Q."/>
            <person name="Zhou Y."/>
        </authorList>
    </citation>
    <scope>NUCLEOTIDE SEQUENCE</scope>
    <source>
        <strain evidence="13">CGMCC 1.12921</strain>
    </source>
</reference>
<dbReference type="GO" id="GO:0062054">
    <property type="term" value="F:fluoride channel activity"/>
    <property type="evidence" value="ECO:0007669"/>
    <property type="project" value="UniProtKB-UniRule"/>
</dbReference>
<dbReference type="GO" id="GO:0005886">
    <property type="term" value="C:plasma membrane"/>
    <property type="evidence" value="ECO:0007669"/>
    <property type="project" value="UniProtKB-SubCell"/>
</dbReference>
<evidence type="ECO:0000256" key="7">
    <source>
        <dbReference type="ARBA" id="ARBA00023065"/>
    </source>
</evidence>
<comment type="similarity">
    <text evidence="10 12">Belongs to the fluoride channel Fluc/FEX (TC 1.A.43) family.</text>
</comment>
<evidence type="ECO:0000256" key="6">
    <source>
        <dbReference type="ARBA" id="ARBA00023053"/>
    </source>
</evidence>
<comment type="activity regulation">
    <text evidence="12">Na(+) is not transported, but it plays an essential structural role and its presence is essential for fluoride channel function.</text>
</comment>
<feature type="binding site" evidence="12">
    <location>
        <position position="81"/>
    </location>
    <ligand>
        <name>Na(+)</name>
        <dbReference type="ChEBI" id="CHEBI:29101"/>
        <note>structural</note>
    </ligand>
</feature>
<evidence type="ECO:0000256" key="1">
    <source>
        <dbReference type="ARBA" id="ARBA00004651"/>
    </source>
</evidence>
<dbReference type="GO" id="GO:0140114">
    <property type="term" value="P:cellular detoxification of fluoride"/>
    <property type="evidence" value="ECO:0007669"/>
    <property type="project" value="UniProtKB-UniRule"/>
</dbReference>
<keyword evidence="5 12" id="KW-1133">Transmembrane helix</keyword>
<comment type="catalytic activity">
    <reaction evidence="11">
        <text>fluoride(in) = fluoride(out)</text>
        <dbReference type="Rhea" id="RHEA:76159"/>
        <dbReference type="ChEBI" id="CHEBI:17051"/>
    </reaction>
    <physiologicalReaction direction="left-to-right" evidence="11">
        <dbReference type="Rhea" id="RHEA:76160"/>
    </physiologicalReaction>
</comment>
<dbReference type="InterPro" id="IPR003691">
    <property type="entry name" value="FluC"/>
</dbReference>
<dbReference type="NCBIfam" id="TIGR00494">
    <property type="entry name" value="crcB"/>
    <property type="match status" value="1"/>
</dbReference>